<protein>
    <submittedName>
        <fullName evidence="1">3737_t:CDS:1</fullName>
    </submittedName>
</protein>
<sequence length="429" mass="50138">MSYIHARDKQLEKQVKLIRGDRIKTQYSEQTQSQFFETNASTDFECPDQTKRTRADRQVTPEDQIHPYFPPVRMDYLQPTTTTSSNQSNDVNTCFQQTKTSEDEVSRAVKKKSKVNELFKDMMHRNIYILCGPFRELSKVDLKDLFESFVRDTTVQFDIPKDIKEYLHDLLDGDIKSALSKVEKSLDEDARPLLLWTREVCRHFIFYYYYGGLQINGDEKTWSTQTVYRILDLFSMFFGELTSGIAFGEIVTEAHKDRIYNINIDQKPSNSSRGDKNDAVLYQDENATIVYEQSFGPTEFDSTHYLGDLTKLARNGVDDLSYYFNQYPNSSITTAKKFKSIGIHGYKNLISIYLTDLIRKKTYRVYEIFNCKIPTTYADRWLLVKIANIGVYFEALLKERKFVKGEMGKEDTINENEQKLQQCWADKGY</sequence>
<dbReference type="AlphaFoldDB" id="A0A9N9BNF5"/>
<dbReference type="OrthoDB" id="2444298at2759"/>
<proteinExistence type="predicted"/>
<accession>A0A9N9BNF5</accession>
<keyword evidence="2" id="KW-1185">Reference proteome</keyword>
<gene>
    <name evidence="1" type="ORF">AMORRO_LOCUS6427</name>
</gene>
<reference evidence="1" key="1">
    <citation type="submission" date="2021-06" db="EMBL/GenBank/DDBJ databases">
        <authorList>
            <person name="Kallberg Y."/>
            <person name="Tangrot J."/>
            <person name="Rosling A."/>
        </authorList>
    </citation>
    <scope>NUCLEOTIDE SEQUENCE</scope>
    <source>
        <strain evidence="1">CL551</strain>
    </source>
</reference>
<evidence type="ECO:0000313" key="1">
    <source>
        <dbReference type="EMBL" id="CAG8570151.1"/>
    </source>
</evidence>
<comment type="caution">
    <text evidence="1">The sequence shown here is derived from an EMBL/GenBank/DDBJ whole genome shotgun (WGS) entry which is preliminary data.</text>
</comment>
<dbReference type="EMBL" id="CAJVPV010004285">
    <property type="protein sequence ID" value="CAG8570151.1"/>
    <property type="molecule type" value="Genomic_DNA"/>
</dbReference>
<name>A0A9N9BNF5_9GLOM</name>
<organism evidence="1 2">
    <name type="scientific">Acaulospora morrowiae</name>
    <dbReference type="NCBI Taxonomy" id="94023"/>
    <lineage>
        <taxon>Eukaryota</taxon>
        <taxon>Fungi</taxon>
        <taxon>Fungi incertae sedis</taxon>
        <taxon>Mucoromycota</taxon>
        <taxon>Glomeromycotina</taxon>
        <taxon>Glomeromycetes</taxon>
        <taxon>Diversisporales</taxon>
        <taxon>Acaulosporaceae</taxon>
        <taxon>Acaulospora</taxon>
    </lineage>
</organism>
<evidence type="ECO:0000313" key="2">
    <source>
        <dbReference type="Proteomes" id="UP000789342"/>
    </source>
</evidence>
<dbReference type="Proteomes" id="UP000789342">
    <property type="component" value="Unassembled WGS sequence"/>
</dbReference>